<name>A0A401THH8_CHIPU</name>
<comment type="caution">
    <text evidence="1">The sequence shown here is derived from an EMBL/GenBank/DDBJ whole genome shotgun (WGS) entry which is preliminary data.</text>
</comment>
<organism evidence="1 2">
    <name type="scientific">Chiloscyllium punctatum</name>
    <name type="common">Brownbanded bambooshark</name>
    <name type="synonym">Hemiscyllium punctatum</name>
    <dbReference type="NCBI Taxonomy" id="137246"/>
    <lineage>
        <taxon>Eukaryota</taxon>
        <taxon>Metazoa</taxon>
        <taxon>Chordata</taxon>
        <taxon>Craniata</taxon>
        <taxon>Vertebrata</taxon>
        <taxon>Chondrichthyes</taxon>
        <taxon>Elasmobranchii</taxon>
        <taxon>Galeomorphii</taxon>
        <taxon>Galeoidea</taxon>
        <taxon>Orectolobiformes</taxon>
        <taxon>Hemiscylliidae</taxon>
        <taxon>Chiloscyllium</taxon>
    </lineage>
</organism>
<dbReference type="EMBL" id="BEZZ01071444">
    <property type="protein sequence ID" value="GCC42120.1"/>
    <property type="molecule type" value="Genomic_DNA"/>
</dbReference>
<proteinExistence type="predicted"/>
<protein>
    <submittedName>
        <fullName evidence="1">Uncharacterized protein</fullName>
    </submittedName>
</protein>
<gene>
    <name evidence="1" type="ORF">chiPu_0026062</name>
</gene>
<sequence length="56" mass="6347">RGSHTPALIAALWSRSQPLPEKAAPCRSLCVRTNVTLRILHIETKLRMRLRLSVDL</sequence>
<reference evidence="1 2" key="1">
    <citation type="journal article" date="2018" name="Nat. Ecol. Evol.">
        <title>Shark genomes provide insights into elasmobranch evolution and the origin of vertebrates.</title>
        <authorList>
            <person name="Hara Y"/>
            <person name="Yamaguchi K"/>
            <person name="Onimaru K"/>
            <person name="Kadota M"/>
            <person name="Koyanagi M"/>
            <person name="Keeley SD"/>
            <person name="Tatsumi K"/>
            <person name="Tanaka K"/>
            <person name="Motone F"/>
            <person name="Kageyama Y"/>
            <person name="Nozu R"/>
            <person name="Adachi N"/>
            <person name="Nishimura O"/>
            <person name="Nakagawa R"/>
            <person name="Tanegashima C"/>
            <person name="Kiyatake I"/>
            <person name="Matsumoto R"/>
            <person name="Murakumo K"/>
            <person name="Nishida K"/>
            <person name="Terakita A"/>
            <person name="Kuratani S"/>
            <person name="Sato K"/>
            <person name="Hyodo S Kuraku.S."/>
        </authorList>
    </citation>
    <scope>NUCLEOTIDE SEQUENCE [LARGE SCALE GENOMIC DNA]</scope>
</reference>
<dbReference type="AlphaFoldDB" id="A0A401THH8"/>
<keyword evidence="2" id="KW-1185">Reference proteome</keyword>
<dbReference type="Proteomes" id="UP000287033">
    <property type="component" value="Unassembled WGS sequence"/>
</dbReference>
<feature type="non-terminal residue" evidence="1">
    <location>
        <position position="1"/>
    </location>
</feature>
<accession>A0A401THH8</accession>
<evidence type="ECO:0000313" key="1">
    <source>
        <dbReference type="EMBL" id="GCC42120.1"/>
    </source>
</evidence>
<evidence type="ECO:0000313" key="2">
    <source>
        <dbReference type="Proteomes" id="UP000287033"/>
    </source>
</evidence>